<accession>A0A9X3YIB7</accession>
<sequence length="941" mass="96443">MPFLQRSLLAVALLAACPFASAGTWVTHGPHGGSVFKIVAGRSAPDAPILAYGNGGVFRRSAADTAWSRVDGLPPSLYVVDVEAAAMAHVLYLASDYAVYRSSDDGRTWTRASRFAGAGDVQAVFDVAMRPYASDSLAVLTSAGLSLSNDGGVTFAPAAGLDPAASYGRVAYANDGTLYLQVDYDPNATHAGARLIRSTTGGASWTPLTLPASLSWVSQIMTAPESSSLLYVGDGQTVFGSADAGDSWFLVGPPADCGVNALAVAPGDPFGLYAGCDDGGVAYAPYSASAIWTPFGAGNGLVANGTGDAQQIGTLAALPPGPGPTLLAGSLDGGVFRTTDGGATWAPANDGFESTSIRALATHPYDARVVLAGQSDATTTSHGLFRSADGGASWNVSNAKLNAEQIRAIAIDPTTVDADPNTDEPFTVYAAGESYRTPLDETRKDGGIYKSTDRGATWTTIDAGIALVNGRPDMGLVRALWLDPRSCAAPPPSGPCPAGGGPLRTILAAGSGVSDRTSPGLPYRSARIWRSTDAGANWSPSDNGLPLPIARPGTSGTFAMGGVVALAADPTNASTLYAATFLAGFPASGPVSTIANGVFKSTDGGLNWTHSSNGLPRIGGPDTSHVDVLALAVSPADPQMLYAATAPPYAPASAAVYRSTDGGATWTSRSAGIAGRSPRALLVDPNDATGNTVYVAVDGSTVNPGGVYRTTDGGATWNSHSLGLPVTAAMALALPPRASGEPARVLAGTPAGVSLLVSAPDGDDDGVDDVIEASIGDGNFDGVPDASQRNVASLLAPIVGSKQNFILTASIVSGCAQLDNVEHVAAQRLPVDPVAATEQQLWGLVRIELPGCANAVVDVTFHGANFAGGNHRWRNYGPMKPGDETMLDWYAYSQARRLGQQTWRLTLDATRQGNWRGDANNILFIGGPSDLPDFLFANGFD</sequence>
<evidence type="ECO:0000313" key="4">
    <source>
        <dbReference type="EMBL" id="MDC8011581.1"/>
    </source>
</evidence>
<dbReference type="SUPFAM" id="SSF110296">
    <property type="entry name" value="Oligoxyloglucan reducing end-specific cellobiohydrolase"/>
    <property type="match status" value="3"/>
</dbReference>
<dbReference type="RefSeq" id="WP_263542797.1">
    <property type="nucleotide sequence ID" value="NZ_JAOVZO020000003.1"/>
</dbReference>
<dbReference type="Proteomes" id="UP001139971">
    <property type="component" value="Unassembled WGS sequence"/>
</dbReference>
<evidence type="ECO:0000256" key="2">
    <source>
        <dbReference type="SAM" id="SignalP"/>
    </source>
</evidence>
<name>A0A9X3YIB7_9GAMM</name>
<dbReference type="InterPro" id="IPR031778">
    <property type="entry name" value="Sortilin_N"/>
</dbReference>
<comment type="caution">
    <text evidence="4">The sequence shown here is derived from an EMBL/GenBank/DDBJ whole genome shotgun (WGS) entry which is preliminary data.</text>
</comment>
<dbReference type="InterPro" id="IPR052025">
    <property type="entry name" value="Xyloglucanase_GH74"/>
</dbReference>
<feature type="signal peptide" evidence="2">
    <location>
        <begin position="1"/>
        <end position="22"/>
    </location>
</feature>
<dbReference type="Gene3D" id="2.130.10.10">
    <property type="entry name" value="YVTN repeat-like/Quinoprotein amine dehydrogenase"/>
    <property type="match status" value="5"/>
</dbReference>
<keyword evidence="2" id="KW-0732">Signal</keyword>
<gene>
    <name evidence="4" type="ORF">OD750_003370</name>
</gene>
<proteinExistence type="predicted"/>
<dbReference type="Pfam" id="PF15902">
    <property type="entry name" value="Sortilin-Vps10"/>
    <property type="match status" value="1"/>
</dbReference>
<keyword evidence="5" id="KW-1185">Reference proteome</keyword>
<protein>
    <recommendedName>
        <fullName evidence="3">Sortilin N-terminal domain-containing protein</fullName>
    </recommendedName>
</protein>
<dbReference type="PROSITE" id="PS51257">
    <property type="entry name" value="PROKAR_LIPOPROTEIN"/>
    <property type="match status" value="1"/>
</dbReference>
<dbReference type="InterPro" id="IPR015943">
    <property type="entry name" value="WD40/YVTN_repeat-like_dom_sf"/>
</dbReference>
<reference evidence="4" key="1">
    <citation type="submission" date="2023-02" db="EMBL/GenBank/DDBJ databases">
        <title>Tahibacter soli sp. nov. isolated from soil.</title>
        <authorList>
            <person name="Baek J.H."/>
            <person name="Lee J.K."/>
            <person name="Choi D.G."/>
            <person name="Jeon C.O."/>
        </authorList>
    </citation>
    <scope>NUCLEOTIDE SEQUENCE</scope>
    <source>
        <strain evidence="4">BL</strain>
    </source>
</reference>
<dbReference type="CDD" id="cd15482">
    <property type="entry name" value="Sialidase_non-viral"/>
    <property type="match status" value="3"/>
</dbReference>
<dbReference type="EMBL" id="JAOVZO020000003">
    <property type="protein sequence ID" value="MDC8011581.1"/>
    <property type="molecule type" value="Genomic_DNA"/>
</dbReference>
<evidence type="ECO:0000259" key="3">
    <source>
        <dbReference type="Pfam" id="PF15902"/>
    </source>
</evidence>
<feature type="chain" id="PRO_5040848934" description="Sortilin N-terminal domain-containing protein" evidence="2">
    <location>
        <begin position="23"/>
        <end position="941"/>
    </location>
</feature>
<evidence type="ECO:0000313" key="5">
    <source>
        <dbReference type="Proteomes" id="UP001139971"/>
    </source>
</evidence>
<keyword evidence="1" id="KW-0677">Repeat</keyword>
<evidence type="ECO:0000256" key="1">
    <source>
        <dbReference type="ARBA" id="ARBA00022737"/>
    </source>
</evidence>
<dbReference type="PANTHER" id="PTHR43739">
    <property type="entry name" value="XYLOGLUCANASE (EUROFUNG)"/>
    <property type="match status" value="1"/>
</dbReference>
<dbReference type="GO" id="GO:0010411">
    <property type="term" value="P:xyloglucan metabolic process"/>
    <property type="evidence" value="ECO:0007669"/>
    <property type="project" value="TreeGrafter"/>
</dbReference>
<organism evidence="4 5">
    <name type="scientific">Tahibacter soli</name>
    <dbReference type="NCBI Taxonomy" id="2983605"/>
    <lineage>
        <taxon>Bacteria</taxon>
        <taxon>Pseudomonadati</taxon>
        <taxon>Pseudomonadota</taxon>
        <taxon>Gammaproteobacteria</taxon>
        <taxon>Lysobacterales</taxon>
        <taxon>Rhodanobacteraceae</taxon>
        <taxon>Tahibacter</taxon>
    </lineage>
</organism>
<dbReference type="PANTHER" id="PTHR43739:SF5">
    <property type="entry name" value="EXO-ALPHA-SIALIDASE"/>
    <property type="match status" value="1"/>
</dbReference>
<dbReference type="AlphaFoldDB" id="A0A9X3YIB7"/>
<feature type="domain" description="Sortilin N-terminal" evidence="3">
    <location>
        <begin position="335"/>
        <end position="464"/>
    </location>
</feature>